<gene>
    <name evidence="1" type="ORF">LCGC14_1774350</name>
</gene>
<dbReference type="EMBL" id="LAZR01016679">
    <property type="protein sequence ID" value="KKM03448.1"/>
    <property type="molecule type" value="Genomic_DNA"/>
</dbReference>
<name>A0A0F9JX12_9ZZZZ</name>
<reference evidence="1" key="1">
    <citation type="journal article" date="2015" name="Nature">
        <title>Complex archaea that bridge the gap between prokaryotes and eukaryotes.</title>
        <authorList>
            <person name="Spang A."/>
            <person name="Saw J.H."/>
            <person name="Jorgensen S.L."/>
            <person name="Zaremba-Niedzwiedzka K."/>
            <person name="Martijn J."/>
            <person name="Lind A.E."/>
            <person name="van Eijk R."/>
            <person name="Schleper C."/>
            <person name="Guy L."/>
            <person name="Ettema T.J."/>
        </authorList>
    </citation>
    <scope>NUCLEOTIDE SEQUENCE</scope>
</reference>
<evidence type="ECO:0000313" key="1">
    <source>
        <dbReference type="EMBL" id="KKM03448.1"/>
    </source>
</evidence>
<proteinExistence type="predicted"/>
<comment type="caution">
    <text evidence="1">The sequence shown here is derived from an EMBL/GenBank/DDBJ whole genome shotgun (WGS) entry which is preliminary data.</text>
</comment>
<accession>A0A0F9JX12</accession>
<sequence length="91" mass="10537">MVKNMFDIIDINIANKRFIGGLGRLKKDGTIKKINGQIFERRTTKKGEPVILIDNFFGTPRKNQTKRWQLVLVKNLISLNESKWSHVKKVA</sequence>
<protein>
    <submittedName>
        <fullName evidence="1">Uncharacterized protein</fullName>
    </submittedName>
</protein>
<organism evidence="1">
    <name type="scientific">marine sediment metagenome</name>
    <dbReference type="NCBI Taxonomy" id="412755"/>
    <lineage>
        <taxon>unclassified sequences</taxon>
        <taxon>metagenomes</taxon>
        <taxon>ecological metagenomes</taxon>
    </lineage>
</organism>
<dbReference type="AlphaFoldDB" id="A0A0F9JX12"/>